<evidence type="ECO:0000256" key="1">
    <source>
        <dbReference type="ARBA" id="ARBA00008270"/>
    </source>
</evidence>
<name>A0AAD7Q9Y0_QUISA</name>
<evidence type="ECO:0000313" key="4">
    <source>
        <dbReference type="Proteomes" id="UP001163823"/>
    </source>
</evidence>
<organism evidence="3 4">
    <name type="scientific">Quillaja saponaria</name>
    <name type="common">Soap bark tree</name>
    <dbReference type="NCBI Taxonomy" id="32244"/>
    <lineage>
        <taxon>Eukaryota</taxon>
        <taxon>Viridiplantae</taxon>
        <taxon>Streptophyta</taxon>
        <taxon>Embryophyta</taxon>
        <taxon>Tracheophyta</taxon>
        <taxon>Spermatophyta</taxon>
        <taxon>Magnoliopsida</taxon>
        <taxon>eudicotyledons</taxon>
        <taxon>Gunneridae</taxon>
        <taxon>Pentapetalae</taxon>
        <taxon>rosids</taxon>
        <taxon>fabids</taxon>
        <taxon>Fabales</taxon>
        <taxon>Quillajaceae</taxon>
        <taxon>Quillaja</taxon>
    </lineage>
</organism>
<dbReference type="NCBIfam" id="TIGR00654">
    <property type="entry name" value="PhzF_family"/>
    <property type="match status" value="1"/>
</dbReference>
<dbReference type="PANTHER" id="PTHR13774:SF17">
    <property type="entry name" value="PHENAZINE BIOSYNTHESIS-LIKE DOMAIN-CONTAINING PROTEIN"/>
    <property type="match status" value="1"/>
</dbReference>
<comment type="similarity">
    <text evidence="1">Belongs to the PhzF family.</text>
</comment>
<dbReference type="Gene3D" id="3.10.310.10">
    <property type="entry name" value="Diaminopimelate Epimerase, Chain A, domain 1"/>
    <property type="match status" value="2"/>
</dbReference>
<dbReference type="AlphaFoldDB" id="A0AAD7Q9Y0"/>
<protein>
    <submittedName>
        <fullName evidence="3">Phenazine biosynthesis PhzF protein</fullName>
    </submittedName>
</protein>
<dbReference type="Proteomes" id="UP001163823">
    <property type="component" value="Chromosome 3"/>
</dbReference>
<evidence type="ECO:0000313" key="3">
    <source>
        <dbReference type="EMBL" id="KAJ7977432.1"/>
    </source>
</evidence>
<proteinExistence type="inferred from homology"/>
<dbReference type="EMBL" id="JARAOO010000003">
    <property type="protein sequence ID" value="KAJ7977432.1"/>
    <property type="molecule type" value="Genomic_DNA"/>
</dbReference>
<gene>
    <name evidence="3" type="ORF">O6P43_007060</name>
</gene>
<dbReference type="GO" id="GO:0016853">
    <property type="term" value="F:isomerase activity"/>
    <property type="evidence" value="ECO:0007669"/>
    <property type="project" value="UniProtKB-KW"/>
</dbReference>
<dbReference type="PANTHER" id="PTHR13774">
    <property type="entry name" value="PHENAZINE BIOSYNTHESIS PROTEIN"/>
    <property type="match status" value="1"/>
</dbReference>
<dbReference type="KEGG" id="qsa:O6P43_007060"/>
<accession>A0AAD7Q9Y0</accession>
<evidence type="ECO:0000256" key="2">
    <source>
        <dbReference type="ARBA" id="ARBA00023235"/>
    </source>
</evidence>
<reference evidence="3" key="1">
    <citation type="journal article" date="2023" name="Science">
        <title>Elucidation of the pathway for biosynthesis of saponin adjuvants from the soapbark tree.</title>
        <authorList>
            <person name="Reed J."/>
            <person name="Orme A."/>
            <person name="El-Demerdash A."/>
            <person name="Owen C."/>
            <person name="Martin L.B.B."/>
            <person name="Misra R.C."/>
            <person name="Kikuchi S."/>
            <person name="Rejzek M."/>
            <person name="Martin A.C."/>
            <person name="Harkess A."/>
            <person name="Leebens-Mack J."/>
            <person name="Louveau T."/>
            <person name="Stephenson M.J."/>
            <person name="Osbourn A."/>
        </authorList>
    </citation>
    <scope>NUCLEOTIDE SEQUENCE</scope>
    <source>
        <strain evidence="3">S10</strain>
    </source>
</reference>
<sequence>MSCTRLLSALPSFGALTSRSRSCLTLNRSVSSSPIIKFAPLTSPKKSLSKTHCSSSSVYNMAKKPVKYFVVDAFTGSPLKGNPAAVCFLEEERDEEWLQGVAAEFNISETCYLTRIPESDGTLNSLNGTSIPRFHLRWFTPITEVKLCGHATVASSHAIFKSGLVNTDIIEFATLSGILTVKKVTGIDKTSDEASDSFYIELDFPADPVIEFTYADVSHVSGALKGASIVDLKKTTNGDDIFVVLPSAKAVTELQPDFDAIAKYPGRGIIVSGPAPPESGFDFYSRFFSPKLGINEDPVCGSAHCALATYYSKKLGKT</sequence>
<dbReference type="Pfam" id="PF02567">
    <property type="entry name" value="PhzC-PhzF"/>
    <property type="match status" value="1"/>
</dbReference>
<keyword evidence="4" id="KW-1185">Reference proteome</keyword>
<keyword evidence="2" id="KW-0413">Isomerase</keyword>
<dbReference type="SUPFAM" id="SSF54506">
    <property type="entry name" value="Diaminopimelate epimerase-like"/>
    <property type="match status" value="1"/>
</dbReference>
<comment type="caution">
    <text evidence="3">The sequence shown here is derived from an EMBL/GenBank/DDBJ whole genome shotgun (WGS) entry which is preliminary data.</text>
</comment>
<dbReference type="GO" id="GO:0005737">
    <property type="term" value="C:cytoplasm"/>
    <property type="evidence" value="ECO:0007669"/>
    <property type="project" value="TreeGrafter"/>
</dbReference>
<dbReference type="InterPro" id="IPR003719">
    <property type="entry name" value="Phenazine_PhzF-like"/>
</dbReference>